<keyword evidence="9" id="KW-1185">Reference proteome</keyword>
<dbReference type="AlphaFoldDB" id="A0A7V8NV90"/>
<feature type="non-terminal residue" evidence="8">
    <location>
        <position position="1"/>
    </location>
</feature>
<keyword evidence="5" id="KW-0694">RNA-binding</keyword>
<comment type="caution">
    <text evidence="8">The sequence shown here is derived from an EMBL/GenBank/DDBJ whole genome shotgun (WGS) entry which is preliminary data.</text>
</comment>
<evidence type="ECO:0000256" key="4">
    <source>
        <dbReference type="RuleBase" id="RU004005"/>
    </source>
</evidence>
<accession>A0A7V8NV90</accession>
<keyword evidence="5" id="KW-0699">rRNA-binding</keyword>
<name>A0A7V8NV90_9BACT</name>
<dbReference type="SUPFAM" id="SSF54843">
    <property type="entry name" value="Ribosomal protein L22"/>
    <property type="match status" value="1"/>
</dbReference>
<dbReference type="Proteomes" id="UP000567293">
    <property type="component" value="Unassembled WGS sequence"/>
</dbReference>
<sequence length="115" mass="12746">KHIEKVLRSAIANAERKADEAGAPLDVDELYVSNCFVNEGPRWKRLRPAPMGRAFRYQKRTAHLWVGVAEHHVAAAERVATNVAEAEAQKGVRGTARRVRKALTGKQAPPKKGKK</sequence>
<dbReference type="Gene3D" id="3.90.470.10">
    <property type="entry name" value="Ribosomal protein L22/L17"/>
    <property type="match status" value="1"/>
</dbReference>
<dbReference type="EMBL" id="JACDQQ010002324">
    <property type="protein sequence ID" value="MBA0088072.1"/>
    <property type="molecule type" value="Genomic_DNA"/>
</dbReference>
<dbReference type="GO" id="GO:0003735">
    <property type="term" value="F:structural constituent of ribosome"/>
    <property type="evidence" value="ECO:0007669"/>
    <property type="project" value="InterPro"/>
</dbReference>
<evidence type="ECO:0000313" key="9">
    <source>
        <dbReference type="Proteomes" id="UP000567293"/>
    </source>
</evidence>
<evidence type="ECO:0000313" key="8">
    <source>
        <dbReference type="EMBL" id="MBA0088072.1"/>
    </source>
</evidence>
<proteinExistence type="inferred from homology"/>
<keyword evidence="2 4" id="KW-0689">Ribosomal protein</keyword>
<evidence type="ECO:0000256" key="2">
    <source>
        <dbReference type="ARBA" id="ARBA00022980"/>
    </source>
</evidence>
<dbReference type="PANTHER" id="PTHR13501">
    <property type="entry name" value="CHLOROPLAST 50S RIBOSOMAL PROTEIN L22-RELATED"/>
    <property type="match status" value="1"/>
</dbReference>
<evidence type="ECO:0000256" key="1">
    <source>
        <dbReference type="ARBA" id="ARBA00009451"/>
    </source>
</evidence>
<comment type="subunit">
    <text evidence="5">Part of the 50S ribosomal subunit.</text>
</comment>
<protein>
    <recommendedName>
        <fullName evidence="6">50S ribosomal protein L22</fullName>
    </recommendedName>
</protein>
<reference evidence="8" key="1">
    <citation type="submission" date="2020-06" db="EMBL/GenBank/DDBJ databases">
        <title>Legume-microbial interactions unlock mineral nutrients during tropical forest succession.</title>
        <authorList>
            <person name="Epihov D.Z."/>
        </authorList>
    </citation>
    <scope>NUCLEOTIDE SEQUENCE [LARGE SCALE GENOMIC DNA]</scope>
    <source>
        <strain evidence="8">Pan2503</strain>
    </source>
</reference>
<feature type="compositionally biased region" description="Basic residues" evidence="7">
    <location>
        <begin position="95"/>
        <end position="115"/>
    </location>
</feature>
<dbReference type="GO" id="GO:0006412">
    <property type="term" value="P:translation"/>
    <property type="evidence" value="ECO:0007669"/>
    <property type="project" value="InterPro"/>
</dbReference>
<comment type="similarity">
    <text evidence="1 4">Belongs to the universal ribosomal protein uL22 family.</text>
</comment>
<evidence type="ECO:0000256" key="7">
    <source>
        <dbReference type="SAM" id="MobiDB-lite"/>
    </source>
</evidence>
<evidence type="ECO:0000256" key="6">
    <source>
        <dbReference type="RuleBase" id="RU004008"/>
    </source>
</evidence>
<dbReference type="Pfam" id="PF00237">
    <property type="entry name" value="Ribosomal_L22"/>
    <property type="match status" value="1"/>
</dbReference>
<organism evidence="8 9">
    <name type="scientific">Candidatus Acidiferrum panamense</name>
    <dbReference type="NCBI Taxonomy" id="2741543"/>
    <lineage>
        <taxon>Bacteria</taxon>
        <taxon>Pseudomonadati</taxon>
        <taxon>Acidobacteriota</taxon>
        <taxon>Terriglobia</taxon>
        <taxon>Candidatus Acidiferrales</taxon>
        <taxon>Candidatus Acidiferrum</taxon>
    </lineage>
</organism>
<dbReference type="InterPro" id="IPR036394">
    <property type="entry name" value="Ribosomal_uL22_sf"/>
</dbReference>
<comment type="function">
    <text evidence="6">This protein binds specifically to 23S rRNA; its binding is stimulated by other ribosomal proteins, e.g., L4, L17, and L20. It is important during the early stages of 50S assembly. It makes multiple contacts with different domains of the 23S rRNA in the assembled 50S subunit and ribosome.</text>
</comment>
<evidence type="ECO:0000256" key="3">
    <source>
        <dbReference type="ARBA" id="ARBA00023274"/>
    </source>
</evidence>
<keyword evidence="3 4" id="KW-0687">Ribonucleoprotein</keyword>
<feature type="region of interest" description="Disordered" evidence="7">
    <location>
        <begin position="86"/>
        <end position="115"/>
    </location>
</feature>
<dbReference type="GO" id="GO:0022625">
    <property type="term" value="C:cytosolic large ribosomal subunit"/>
    <property type="evidence" value="ECO:0007669"/>
    <property type="project" value="TreeGrafter"/>
</dbReference>
<dbReference type="GO" id="GO:0019843">
    <property type="term" value="F:rRNA binding"/>
    <property type="evidence" value="ECO:0007669"/>
    <property type="project" value="UniProtKB-KW"/>
</dbReference>
<dbReference type="InterPro" id="IPR047867">
    <property type="entry name" value="Ribosomal_uL22_bac/org-type"/>
</dbReference>
<gene>
    <name evidence="8" type="ORF">HRJ53_24065</name>
</gene>
<dbReference type="InterPro" id="IPR001063">
    <property type="entry name" value="Ribosomal_uL22"/>
</dbReference>
<dbReference type="PANTHER" id="PTHR13501:SF8">
    <property type="entry name" value="LARGE RIBOSOMAL SUBUNIT PROTEIN UL22M"/>
    <property type="match status" value="1"/>
</dbReference>
<evidence type="ECO:0000256" key="5">
    <source>
        <dbReference type="RuleBase" id="RU004006"/>
    </source>
</evidence>